<dbReference type="Gene3D" id="3.20.10.10">
    <property type="entry name" value="D-amino Acid Aminotransferase, subunit A, domain 2"/>
    <property type="match status" value="1"/>
</dbReference>
<dbReference type="NCBIfam" id="TIGR00553">
    <property type="entry name" value="pabB"/>
    <property type="match status" value="1"/>
</dbReference>
<dbReference type="Pfam" id="PF00425">
    <property type="entry name" value="Chorismate_bind"/>
    <property type="match status" value="1"/>
</dbReference>
<evidence type="ECO:0000313" key="2">
    <source>
        <dbReference type="EMBL" id="EKO17404.1"/>
    </source>
</evidence>
<dbReference type="SUPFAM" id="SSF56322">
    <property type="entry name" value="ADC synthase"/>
    <property type="match status" value="1"/>
</dbReference>
<dbReference type="InterPro" id="IPR036038">
    <property type="entry name" value="Aminotransferase-like"/>
</dbReference>
<accession>A0A0E2BJ86</accession>
<dbReference type="RefSeq" id="WP_004764050.1">
    <property type="nucleotide sequence ID" value="NZ_AHMY02000010.1"/>
</dbReference>
<sequence>MRIEELLFSDQPFMIFDEGFHPFGKIIFRNPIKTIEVYHLDTLLTSLNEINVYIKQGYHVAGFISYEAGYFFSDMNWKENDTVLPLLYFAVFQNPEKFSELETGSSQNYGFYISSIPNRKTYFENLDTIRTKLYQGEVYQINYTDKIFFDFEGDILSFYKTLSERQPVPYGSWIRAYDWDILSFSPELFFEKKEKTLITKPMKGTYPRGKSPEEDKKNAQALINSDKEKAENLMITDLMRNDLGKISKEGSVQVQNLFSVEKYKTIFQMTSTIQSELSDSIEWKDIFKELFPGGSITGAPKFRAMQLIRELEKPRGIYTGAIGVIQPNQNAVFSIGIRTLELKKGKGNIGIGSGITWDSDPEKEWLEILEKAKFFTEAFNKFSLFETILYKNGIFYFQKEHLKRIKNSAKKFGFPFSEQEWISCLKKVSTNCRSSDSYRVKISLNSLGKFTYEFEILENFPKKGTLKICNVLMNSSSEFRKHKTNLREIYDQEGKRSREAGHLDILFLNEKKEITEGSISNIFVKIGDSYFTPPMSSGLLPGIFRNRLLKRKGFYEKTFSLDDLFRSNSVFLCNSLRGILRVKEVYNFIKE</sequence>
<dbReference type="AlphaFoldDB" id="A0A0E2BJ86"/>
<dbReference type="PRINTS" id="PR00095">
    <property type="entry name" value="ANTSNTHASEI"/>
</dbReference>
<dbReference type="SUPFAM" id="SSF56752">
    <property type="entry name" value="D-aminoacid aminotransferase-like PLP-dependent enzymes"/>
    <property type="match status" value="1"/>
</dbReference>
<proteinExistence type="predicted"/>
<dbReference type="Pfam" id="PF01063">
    <property type="entry name" value="Aminotran_4"/>
    <property type="match status" value="1"/>
</dbReference>
<dbReference type="InterPro" id="IPR001544">
    <property type="entry name" value="Aminotrans_IV"/>
</dbReference>
<dbReference type="PANTHER" id="PTHR11236">
    <property type="entry name" value="AMINOBENZOATE/ANTHRANILATE SYNTHASE"/>
    <property type="match status" value="1"/>
</dbReference>
<keyword evidence="2" id="KW-0808">Transferase</keyword>
<comment type="caution">
    <text evidence="2">The sequence shown here is derived from an EMBL/GenBank/DDBJ whole genome shotgun (WGS) entry which is preliminary data.</text>
</comment>
<organism evidence="2 3">
    <name type="scientific">Leptospira kirschneri str. H1</name>
    <dbReference type="NCBI Taxonomy" id="1049966"/>
    <lineage>
        <taxon>Bacteria</taxon>
        <taxon>Pseudomonadati</taxon>
        <taxon>Spirochaetota</taxon>
        <taxon>Spirochaetia</taxon>
        <taxon>Leptospirales</taxon>
        <taxon>Leptospiraceae</taxon>
        <taxon>Leptospira</taxon>
    </lineage>
</organism>
<dbReference type="Gene3D" id="3.60.120.10">
    <property type="entry name" value="Anthranilate synthase"/>
    <property type="match status" value="1"/>
</dbReference>
<dbReference type="GO" id="GO:0000162">
    <property type="term" value="P:L-tryptophan biosynthetic process"/>
    <property type="evidence" value="ECO:0007669"/>
    <property type="project" value="TreeGrafter"/>
</dbReference>
<dbReference type="InterPro" id="IPR015890">
    <property type="entry name" value="Chorismate_C"/>
</dbReference>
<dbReference type="InterPro" id="IPR005802">
    <property type="entry name" value="ADC_synth_comp_1"/>
</dbReference>
<evidence type="ECO:0000259" key="1">
    <source>
        <dbReference type="Pfam" id="PF00425"/>
    </source>
</evidence>
<keyword evidence="2" id="KW-0032">Aminotransferase</keyword>
<evidence type="ECO:0000313" key="3">
    <source>
        <dbReference type="Proteomes" id="UP000006253"/>
    </source>
</evidence>
<dbReference type="InterPro" id="IPR043132">
    <property type="entry name" value="BCAT-like_C"/>
</dbReference>
<dbReference type="EC" id="2.6.1.85" evidence="2"/>
<feature type="domain" description="Chorismate-utilising enzyme C-terminal" evidence="1">
    <location>
        <begin position="119"/>
        <end position="371"/>
    </location>
</feature>
<dbReference type="InterPro" id="IPR005801">
    <property type="entry name" value="ADC_synthase"/>
</dbReference>
<name>A0A0E2BJ86_9LEPT</name>
<reference evidence="2 3" key="1">
    <citation type="submission" date="2012-10" db="EMBL/GenBank/DDBJ databases">
        <authorList>
            <person name="Harkins D.M."/>
            <person name="Durkin A.S."/>
            <person name="Brinkac L.M."/>
            <person name="Selengut J.D."/>
            <person name="Sanka R."/>
            <person name="DePew J."/>
            <person name="Purushe J."/>
            <person name="Peacock S.J."/>
            <person name="Thaipadungpanit J."/>
            <person name="Wuthiekanun V.W."/>
            <person name="Day N.P."/>
            <person name="Vinetz J.M."/>
            <person name="Sutton G.G."/>
            <person name="Nelson W.C."/>
            <person name="Fouts D.E."/>
        </authorList>
    </citation>
    <scope>NUCLEOTIDE SEQUENCE [LARGE SCALE GENOMIC DNA]</scope>
    <source>
        <strain evidence="2 3">H1</strain>
    </source>
</reference>
<protein>
    <submittedName>
        <fullName evidence="2">Aminodeoxychorismate synthase, component I</fullName>
        <ecNumber evidence="2">2.6.1.85</ecNumber>
    </submittedName>
</protein>
<dbReference type="PANTHER" id="PTHR11236:SF50">
    <property type="entry name" value="AMINODEOXYCHORISMATE SYNTHASE COMPONENT 1"/>
    <property type="match status" value="1"/>
</dbReference>
<dbReference type="EMBL" id="AHMY02000010">
    <property type="protein sequence ID" value="EKO17404.1"/>
    <property type="molecule type" value="Genomic_DNA"/>
</dbReference>
<dbReference type="GO" id="GO:0046820">
    <property type="term" value="F:4-amino-4-deoxychorismate synthase activity"/>
    <property type="evidence" value="ECO:0007669"/>
    <property type="project" value="UniProtKB-EC"/>
</dbReference>
<dbReference type="Gene3D" id="3.30.470.10">
    <property type="match status" value="1"/>
</dbReference>
<dbReference type="GO" id="GO:0009396">
    <property type="term" value="P:folic acid-containing compound biosynthetic process"/>
    <property type="evidence" value="ECO:0007669"/>
    <property type="project" value="InterPro"/>
</dbReference>
<dbReference type="InterPro" id="IPR043131">
    <property type="entry name" value="BCAT-like_N"/>
</dbReference>
<gene>
    <name evidence="2" type="primary">pabB</name>
    <name evidence="2" type="ORF">LEP1GSC081_0460</name>
</gene>
<dbReference type="Proteomes" id="UP000006253">
    <property type="component" value="Unassembled WGS sequence"/>
</dbReference>
<dbReference type="InterPro" id="IPR019999">
    <property type="entry name" value="Anth_synth_I-like"/>
</dbReference>